<accession>A0ABN7VBV4</accession>
<protein>
    <submittedName>
        <fullName evidence="2">31164_t:CDS:1</fullName>
    </submittedName>
</protein>
<dbReference type="Proteomes" id="UP000789901">
    <property type="component" value="Unassembled WGS sequence"/>
</dbReference>
<reference evidence="2 3" key="1">
    <citation type="submission" date="2021-06" db="EMBL/GenBank/DDBJ databases">
        <authorList>
            <person name="Kallberg Y."/>
            <person name="Tangrot J."/>
            <person name="Rosling A."/>
        </authorList>
    </citation>
    <scope>NUCLEOTIDE SEQUENCE [LARGE SCALE GENOMIC DNA]</scope>
    <source>
        <strain evidence="2 3">120-4 pot B 10/14</strain>
    </source>
</reference>
<evidence type="ECO:0000256" key="1">
    <source>
        <dbReference type="SAM" id="MobiDB-lite"/>
    </source>
</evidence>
<dbReference type="EMBL" id="CAJVQB010012107">
    <property type="protein sequence ID" value="CAG8752847.1"/>
    <property type="molecule type" value="Genomic_DNA"/>
</dbReference>
<evidence type="ECO:0000313" key="2">
    <source>
        <dbReference type="EMBL" id="CAG8752847.1"/>
    </source>
</evidence>
<keyword evidence="3" id="KW-1185">Reference proteome</keyword>
<organism evidence="2 3">
    <name type="scientific">Gigaspora margarita</name>
    <dbReference type="NCBI Taxonomy" id="4874"/>
    <lineage>
        <taxon>Eukaryota</taxon>
        <taxon>Fungi</taxon>
        <taxon>Fungi incertae sedis</taxon>
        <taxon>Mucoromycota</taxon>
        <taxon>Glomeromycotina</taxon>
        <taxon>Glomeromycetes</taxon>
        <taxon>Diversisporales</taxon>
        <taxon>Gigasporaceae</taxon>
        <taxon>Gigaspora</taxon>
    </lineage>
</organism>
<gene>
    <name evidence="2" type="ORF">GMARGA_LOCUS16587</name>
</gene>
<comment type="caution">
    <text evidence="2">The sequence shown here is derived from an EMBL/GenBank/DDBJ whole genome shotgun (WGS) entry which is preliminary data.</text>
</comment>
<evidence type="ECO:0000313" key="3">
    <source>
        <dbReference type="Proteomes" id="UP000789901"/>
    </source>
</evidence>
<name>A0ABN7VBV4_GIGMA</name>
<feature type="region of interest" description="Disordered" evidence="1">
    <location>
        <begin position="1"/>
        <end position="25"/>
    </location>
</feature>
<feature type="compositionally biased region" description="Polar residues" evidence="1">
    <location>
        <begin position="1"/>
        <end position="12"/>
    </location>
</feature>
<proteinExistence type="predicted"/>
<sequence>MNDQVEGQSYQLKKNESQSKNKCIPDSTKIFQQDFDLHDGFDEADHNDADIKNKDKCNAVTKIEVDKKEKKSVIKNFNDEESNNVKIESNMKINLMKRNKVLLANVKEDENSSELDEMATLRSILINVNQDCGTNNSKYYCKNAKLICTRNSDKIVVKTELIVKLEGGKLLLEYKYDDGNRLVYDRGKLVALYNKNIVGKHGELRKYVPLMNKHQDLVMKFVKLKNNESIIKGENRVMNISIISQSSMIVKDKTNWRNITRGSHETKLFEDHQKFDCADRANNPGTDTLLDVNIKQSKNELDEKCKKWLEKVRKFSYEVGDIEIKGQALRSTYYDGSSILKRVLVEKQKLRNTIVKAKNDNNGNKAPDGLRDKEIIYKYYHKDKFCDEKSCHDKCPASDYGLVKKIERAKRGIMDVRIKMDKLEYDKKRV</sequence>
<feature type="non-terminal residue" evidence="2">
    <location>
        <position position="430"/>
    </location>
</feature>